<reference evidence="1 2" key="1">
    <citation type="journal article" date="2020" name="Nature">
        <title>Isolation of an archaeon at the prokaryote-eukaryote interface.</title>
        <authorList>
            <person name="Imachi H."/>
            <person name="Nobu M.K."/>
            <person name="Nakahara N."/>
            <person name="Morono Y."/>
            <person name="Ogawara M."/>
            <person name="Takaki Y."/>
            <person name="Takano Y."/>
            <person name="Uematsu K."/>
            <person name="Ikuta T."/>
            <person name="Ito M."/>
            <person name="Matsui Y."/>
            <person name="Miyazaki M."/>
            <person name="Murata K."/>
            <person name="Saito Y."/>
            <person name="Sakai S."/>
            <person name="Song C."/>
            <person name="Tasumi E."/>
            <person name="Yamanaka Y."/>
            <person name="Yamaguchi T."/>
            <person name="Kamagata Y."/>
            <person name="Tamaki H."/>
            <person name="Takai K."/>
        </authorList>
    </citation>
    <scope>NUCLEOTIDE SEQUENCE [LARGE SCALE GENOMIC DNA]</scope>
    <source>
        <strain evidence="1 2">MK-D1</strain>
    </source>
</reference>
<gene>
    <name evidence="1" type="ORF">DSAG12_03393</name>
</gene>
<proteinExistence type="predicted"/>
<name>A0A5B9DFP3_9ARCH</name>
<keyword evidence="2" id="KW-1185">Reference proteome</keyword>
<protein>
    <submittedName>
        <fullName evidence="1">Uncharacterized protein</fullName>
    </submittedName>
</protein>
<organism evidence="1 2">
    <name type="scientific">Promethearchaeum syntrophicum</name>
    <dbReference type="NCBI Taxonomy" id="2594042"/>
    <lineage>
        <taxon>Archaea</taxon>
        <taxon>Promethearchaeati</taxon>
        <taxon>Promethearchaeota</taxon>
        <taxon>Promethearchaeia</taxon>
        <taxon>Promethearchaeales</taxon>
        <taxon>Promethearchaeaceae</taxon>
        <taxon>Promethearchaeum</taxon>
    </lineage>
</organism>
<dbReference type="KEGG" id="psyt:DSAG12_03393"/>
<sequence length="202" mass="23208">MKTKNIKAKLLVSGLILVILVTNVPFSQATADIRPIEDWNVNNPYGAPGFADAVNVLHFNWDEQIYDCDFSGFVLEQVVGEGRVKLSINLQVDEVRCVVHTRQPGWWMYPPIFDGRGWYNFYWVFEYNAEPGDPIPNIWDIYGIPELELEEKIMKMTGKAKDSEGATVFINQIGMFKPDYTGNAPHNYPYGFWPVEIIRLKL</sequence>
<accession>A0A5B9DFP3</accession>
<dbReference type="EMBL" id="CP042905">
    <property type="protein sequence ID" value="QEE17556.2"/>
    <property type="molecule type" value="Genomic_DNA"/>
</dbReference>
<evidence type="ECO:0000313" key="2">
    <source>
        <dbReference type="Proteomes" id="UP000321408"/>
    </source>
</evidence>
<evidence type="ECO:0000313" key="1">
    <source>
        <dbReference type="EMBL" id="QEE17556.2"/>
    </source>
</evidence>
<reference evidence="1 2" key="2">
    <citation type="journal article" date="2024" name="Int. J. Syst. Evol. Microbiol.">
        <title>Promethearchaeum syntrophicum gen. nov., sp. nov., an anaerobic, obligately syntrophic archaeon, the first isolate of the lineage 'Asgard' archaea, and proposal of the new archaeal phylum Promethearchaeota phyl. nov. and kingdom Promethearchaeati regn. nov.</title>
        <authorList>
            <person name="Imachi H."/>
            <person name="Nobu M.K."/>
            <person name="Kato S."/>
            <person name="Takaki Y."/>
            <person name="Miyazaki M."/>
            <person name="Miyata M."/>
            <person name="Ogawara M."/>
            <person name="Saito Y."/>
            <person name="Sakai S."/>
            <person name="Tahara Y.O."/>
            <person name="Takano Y."/>
            <person name="Tasumi E."/>
            <person name="Uematsu K."/>
            <person name="Yoshimura T."/>
            <person name="Itoh T."/>
            <person name="Ohkuma M."/>
            <person name="Takai K."/>
        </authorList>
    </citation>
    <scope>NUCLEOTIDE SEQUENCE [LARGE SCALE GENOMIC DNA]</scope>
    <source>
        <strain evidence="1 2">MK-D1</strain>
    </source>
</reference>
<dbReference type="Proteomes" id="UP000321408">
    <property type="component" value="Chromosome"/>
</dbReference>
<dbReference type="AlphaFoldDB" id="A0A5B9DFP3"/>